<feature type="signal peptide" evidence="16">
    <location>
        <begin position="1"/>
        <end position="21"/>
    </location>
</feature>
<evidence type="ECO:0000256" key="2">
    <source>
        <dbReference type="ARBA" id="ARBA00006656"/>
    </source>
</evidence>
<dbReference type="GO" id="GO:0030154">
    <property type="term" value="P:cell differentiation"/>
    <property type="evidence" value="ECO:0007669"/>
    <property type="project" value="UniProtKB-KW"/>
</dbReference>
<dbReference type="GO" id="GO:0007506">
    <property type="term" value="P:gonadal mesoderm development"/>
    <property type="evidence" value="ECO:0007669"/>
    <property type="project" value="UniProtKB-UniRule"/>
</dbReference>
<dbReference type="GeneID" id="110593853"/>
<feature type="region of interest" description="Disordered" evidence="15">
    <location>
        <begin position="280"/>
        <end position="299"/>
    </location>
</feature>
<feature type="region of interest" description="Disordered" evidence="15">
    <location>
        <begin position="456"/>
        <end position="477"/>
    </location>
</feature>
<evidence type="ECO:0000256" key="11">
    <source>
        <dbReference type="ARBA" id="ARBA00023180"/>
    </source>
</evidence>
<evidence type="ECO:0000256" key="13">
    <source>
        <dbReference type="PIRNR" id="PIRNR037270"/>
    </source>
</evidence>
<sequence>MRALLLRPLALVLSVLGPLLGAGAPGGEGSSTPASPRQLVTGAGGLIFHQDWDWPPGSPQDPLCLVTLDQKGNRGSTPLRVAGALRRYEHAFLEAVRRARWGPRDLATFGVCAASAGQPALLPLRQLQAWLGEPAGRRLAVLHLEEVTWEPTLSLKFQAPPPGGAGPLELALLVLYPGPGPEVAVTGTGLPGTQNLCWSRDARYLVLAVDHPAGDWQSPGVTLTLQPQGDGAPLSTTQLQDLLFGPNPRCFTRMTPALLLLPLPGPAPMPAHGLLERVPFPPPRLPQEQQAKEPPPSADPFLETLTRLVRALRGPPAQASPTRLALDPGALAGFPQGLVNLSDPATQEHLLDGEEPLLPLVLPRASATAGDPAPLQGPEAAPWAAGLAHRVAAELRAAAAELRGLPGLPPAATLLLERLLALCPGAPGDAGDPGGPGDPLRALLLLKALQGLRAEWRGRERSGPPRAQRSAGAGAADGPCALRELSVDLRAERSVLIPETYQANNCQGACGWPQSDRNPRYGSHVVLLLKMQARGAALARPPCCVPTAYAGKLLISLSEERIRAHHVPNMVATECGCR</sequence>
<dbReference type="Proteomes" id="UP000248481">
    <property type="component" value="Chromosome 1"/>
</dbReference>
<gene>
    <name evidence="19" type="primary">AMH</name>
</gene>
<evidence type="ECO:0000256" key="9">
    <source>
        <dbReference type="ARBA" id="ARBA00023156"/>
    </source>
</evidence>
<name>A0A8M1MN80_NEOSC</name>
<keyword evidence="5" id="KW-0964">Secreted</keyword>
<dbReference type="Gene3D" id="2.10.90.10">
    <property type="entry name" value="Cystine-knot cytokines"/>
    <property type="match status" value="1"/>
</dbReference>
<feature type="chain" id="PRO_5035471053" description="Muellerian-inhibiting factor" evidence="16">
    <location>
        <begin position="22"/>
        <end position="578"/>
    </location>
</feature>
<dbReference type="Pfam" id="PF04709">
    <property type="entry name" value="AMH_N"/>
    <property type="match status" value="1"/>
</dbReference>
<keyword evidence="9 13" id="KW-0334">Gonadal differentiation</keyword>
<dbReference type="PIRSF" id="PIRSF037270">
    <property type="entry name" value="Muellerian-inhibiting_factor"/>
    <property type="match status" value="1"/>
</dbReference>
<dbReference type="SMART" id="SM00204">
    <property type="entry name" value="TGFB"/>
    <property type="match status" value="1"/>
</dbReference>
<dbReference type="CDD" id="cd13757">
    <property type="entry name" value="TGF_beta_AMH"/>
    <property type="match status" value="1"/>
</dbReference>
<evidence type="ECO:0000256" key="8">
    <source>
        <dbReference type="ARBA" id="ARBA00023030"/>
    </source>
</evidence>
<dbReference type="PROSITE" id="PS00250">
    <property type="entry name" value="TGF_BETA_1"/>
    <property type="match status" value="1"/>
</dbReference>
<keyword evidence="6 16" id="KW-0732">Signal</keyword>
<comment type="similarity">
    <text evidence="2 13 14">Belongs to the TGF-beta family.</text>
</comment>
<dbReference type="InterPro" id="IPR001839">
    <property type="entry name" value="TGF-b_C"/>
</dbReference>
<evidence type="ECO:0000256" key="10">
    <source>
        <dbReference type="ARBA" id="ARBA00023157"/>
    </source>
</evidence>
<keyword evidence="10" id="KW-1015">Disulfide bond</keyword>
<dbReference type="Pfam" id="PF00019">
    <property type="entry name" value="TGF_beta"/>
    <property type="match status" value="1"/>
</dbReference>
<evidence type="ECO:0000256" key="12">
    <source>
        <dbReference type="ARBA" id="ARBA00053455"/>
    </source>
</evidence>
<evidence type="ECO:0000256" key="4">
    <source>
        <dbReference type="ARBA" id="ARBA00020473"/>
    </source>
</evidence>
<protein>
    <recommendedName>
        <fullName evidence="4 13">Muellerian-inhibiting factor</fullName>
    </recommendedName>
</protein>
<evidence type="ECO:0000256" key="3">
    <source>
        <dbReference type="ARBA" id="ARBA00011748"/>
    </source>
</evidence>
<dbReference type="GO" id="GO:0001655">
    <property type="term" value="P:urogenital system development"/>
    <property type="evidence" value="ECO:0007669"/>
    <property type="project" value="UniProtKB-UniRule"/>
</dbReference>
<evidence type="ECO:0000313" key="18">
    <source>
        <dbReference type="Proteomes" id="UP000248481"/>
    </source>
</evidence>
<dbReference type="GO" id="GO:0005615">
    <property type="term" value="C:extracellular space"/>
    <property type="evidence" value="ECO:0007669"/>
    <property type="project" value="UniProtKB-UniRule"/>
</dbReference>
<evidence type="ECO:0000256" key="5">
    <source>
        <dbReference type="ARBA" id="ARBA00022525"/>
    </source>
</evidence>
<dbReference type="GO" id="GO:0001880">
    <property type="term" value="P:Mullerian duct regression"/>
    <property type="evidence" value="ECO:0007669"/>
    <property type="project" value="UniProtKB-UniRule"/>
</dbReference>
<evidence type="ECO:0000259" key="17">
    <source>
        <dbReference type="PROSITE" id="PS51362"/>
    </source>
</evidence>
<evidence type="ECO:0000256" key="16">
    <source>
        <dbReference type="SAM" id="SignalP"/>
    </source>
</evidence>
<dbReference type="PROSITE" id="PS51362">
    <property type="entry name" value="TGF_BETA_2"/>
    <property type="match status" value="1"/>
</dbReference>
<dbReference type="RefSeq" id="XP_044774600.1">
    <property type="nucleotide sequence ID" value="XM_044918665.1"/>
</dbReference>
<keyword evidence="8 13" id="KW-0339">Growth factor</keyword>
<keyword evidence="11" id="KW-0325">Glycoprotein</keyword>
<keyword evidence="7 13" id="KW-0221">Differentiation</keyword>
<dbReference type="PANTHER" id="PTHR15009">
    <property type="entry name" value="MUELLERIAN-INHIBITING FACTOR"/>
    <property type="match status" value="1"/>
</dbReference>
<dbReference type="InterPro" id="IPR021203">
    <property type="entry name" value="Muellerian-inhibiting_factor"/>
</dbReference>
<comment type="subunit">
    <text evidence="3 13">Homodimer; disulfide-linked.</text>
</comment>
<dbReference type="CTD" id="268"/>
<reference evidence="19" key="1">
    <citation type="submission" date="2025-08" db="UniProtKB">
        <authorList>
            <consortium name="RefSeq"/>
        </authorList>
    </citation>
    <scope>IDENTIFICATION</scope>
    <source>
        <tissue evidence="19">Blood</tissue>
    </source>
</reference>
<accession>A0A8M1MN80</accession>
<dbReference type="GO" id="GO:0008083">
    <property type="term" value="F:growth factor activity"/>
    <property type="evidence" value="ECO:0007669"/>
    <property type="project" value="UniProtKB-UniRule"/>
</dbReference>
<organism evidence="18 19">
    <name type="scientific">Neomonachus schauinslandi</name>
    <name type="common">Hawaiian monk seal</name>
    <name type="synonym">Monachus schauinslandi</name>
    <dbReference type="NCBI Taxonomy" id="29088"/>
    <lineage>
        <taxon>Eukaryota</taxon>
        <taxon>Metazoa</taxon>
        <taxon>Chordata</taxon>
        <taxon>Craniata</taxon>
        <taxon>Vertebrata</taxon>
        <taxon>Euteleostomi</taxon>
        <taxon>Mammalia</taxon>
        <taxon>Eutheria</taxon>
        <taxon>Laurasiatheria</taxon>
        <taxon>Carnivora</taxon>
        <taxon>Caniformia</taxon>
        <taxon>Pinnipedia</taxon>
        <taxon>Phocidae</taxon>
        <taxon>Monachinae</taxon>
        <taxon>Monachini</taxon>
        <taxon>Neomonachus</taxon>
    </lineage>
</organism>
<evidence type="ECO:0000256" key="14">
    <source>
        <dbReference type="RuleBase" id="RU000354"/>
    </source>
</evidence>
<evidence type="ECO:0000256" key="6">
    <source>
        <dbReference type="ARBA" id="ARBA00022729"/>
    </source>
</evidence>
<dbReference type="KEGG" id="nsu:110593853"/>
<evidence type="ECO:0000313" key="19">
    <source>
        <dbReference type="RefSeq" id="XP_044774600.1"/>
    </source>
</evidence>
<keyword evidence="18" id="KW-1185">Reference proteome</keyword>
<dbReference type="FunFam" id="2.10.90.10:FF:000033">
    <property type="entry name" value="Muellerian-inhibiting factor"/>
    <property type="match status" value="1"/>
</dbReference>
<dbReference type="InterPro" id="IPR017948">
    <property type="entry name" value="TGFb_CS"/>
</dbReference>
<dbReference type="SUPFAM" id="SSF57501">
    <property type="entry name" value="Cystine-knot cytokines"/>
    <property type="match status" value="1"/>
</dbReference>
<dbReference type="InterPro" id="IPR029034">
    <property type="entry name" value="Cystine-knot_cytokine"/>
</dbReference>
<comment type="subcellular location">
    <subcellularLocation>
        <location evidence="1 13">Secreted</location>
    </subcellularLocation>
</comment>
<evidence type="ECO:0000256" key="1">
    <source>
        <dbReference type="ARBA" id="ARBA00004613"/>
    </source>
</evidence>
<evidence type="ECO:0000256" key="15">
    <source>
        <dbReference type="SAM" id="MobiDB-lite"/>
    </source>
</evidence>
<dbReference type="InterPro" id="IPR006799">
    <property type="entry name" value="AMH_N"/>
</dbReference>
<proteinExistence type="inferred from homology"/>
<dbReference type="AlphaFoldDB" id="A0A8M1MN80"/>
<feature type="domain" description="TGF-beta family profile" evidence="17">
    <location>
        <begin position="459"/>
        <end position="578"/>
    </location>
</feature>
<comment type="function">
    <text evidence="12 13">Plays an important role in several reproductive functions. Induces Muellerian duct regression during male fetal sexual differentiation and plays a role in Leydig cell differentiation and function. In female acts as a negative regulator of the primordial to primary follicle transition and decreases FSH sensitivity of growing follicles. AMH signals by binding to a specific type-II receptor, AMHR2, that heterodimerizes with type-I receptors (ACVR1 and BMPR1A), and recruiting SMAD proteins that are translocated to the nucleus to regulate target gene expression.</text>
</comment>
<evidence type="ECO:0000256" key="7">
    <source>
        <dbReference type="ARBA" id="ARBA00022782"/>
    </source>
</evidence>
<dbReference type="PANTHER" id="PTHR15009:SF4">
    <property type="entry name" value="MUELLERIAN-INHIBITING FACTOR"/>
    <property type="match status" value="1"/>
</dbReference>